<dbReference type="GO" id="GO:0009424">
    <property type="term" value="C:bacterial-type flagellum hook"/>
    <property type="evidence" value="ECO:0007669"/>
    <property type="project" value="InterPro"/>
</dbReference>
<evidence type="ECO:0000256" key="4">
    <source>
        <dbReference type="ARBA" id="ARBA00023143"/>
    </source>
</evidence>
<dbReference type="GO" id="GO:0005576">
    <property type="term" value="C:extracellular region"/>
    <property type="evidence" value="ECO:0007669"/>
    <property type="project" value="UniProtKB-SubCell"/>
</dbReference>
<organism evidence="7 8">
    <name type="scientific">Tardibacter chloracetimidivorans</name>
    <dbReference type="NCBI Taxonomy" id="1921510"/>
    <lineage>
        <taxon>Bacteria</taxon>
        <taxon>Pseudomonadati</taxon>
        <taxon>Pseudomonadota</taxon>
        <taxon>Alphaproteobacteria</taxon>
        <taxon>Sphingomonadales</taxon>
        <taxon>Sphingomonadaceae</taxon>
        <taxon>Tardibacter</taxon>
    </lineage>
</organism>
<dbReference type="OrthoDB" id="7389561at2"/>
<dbReference type="Gene3D" id="1.20.1330.10">
    <property type="entry name" value="f41 fragment of flagellin, N-terminal domain"/>
    <property type="match status" value="1"/>
</dbReference>
<accession>A0A1L3ZUF8</accession>
<proteinExistence type="inferred from homology"/>
<dbReference type="KEGG" id="sphj:BSL82_07840"/>
<keyword evidence="7" id="KW-0969">Cilium</keyword>
<dbReference type="AlphaFoldDB" id="A0A1L3ZUF8"/>
<dbReference type="InterPro" id="IPR013384">
    <property type="entry name" value="Flagell_FlgL"/>
</dbReference>
<evidence type="ECO:0000259" key="6">
    <source>
        <dbReference type="Pfam" id="PF00700"/>
    </source>
</evidence>
<reference evidence="8" key="1">
    <citation type="submission" date="2016-11" db="EMBL/GenBank/DDBJ databases">
        <title>Complete Genome Sequence of alachlor-degrading Sphingomonas sp. strain JJ-A5.</title>
        <authorList>
            <person name="Lee H."/>
            <person name="Ka J.-O."/>
        </authorList>
    </citation>
    <scope>NUCLEOTIDE SEQUENCE [LARGE SCALE GENOMIC DNA]</scope>
    <source>
        <strain evidence="8">JJ-A5</strain>
    </source>
</reference>
<dbReference type="InterPro" id="IPR001029">
    <property type="entry name" value="Flagellin_N"/>
</dbReference>
<evidence type="ECO:0000256" key="3">
    <source>
        <dbReference type="ARBA" id="ARBA00005709"/>
    </source>
</evidence>
<keyword evidence="7" id="KW-0282">Flagellum</keyword>
<dbReference type="Proteomes" id="UP000182063">
    <property type="component" value="Chromosome"/>
</dbReference>
<feature type="domain" description="Flagellin N-terminal" evidence="5">
    <location>
        <begin position="7"/>
        <end position="139"/>
    </location>
</feature>
<gene>
    <name evidence="7" type="ORF">BSL82_07840</name>
</gene>
<protein>
    <submittedName>
        <fullName evidence="7">Flagellar hook-associated protein 3</fullName>
    </submittedName>
</protein>
<keyword evidence="4" id="KW-0975">Bacterial flagellum</keyword>
<dbReference type="PANTHER" id="PTHR42792">
    <property type="entry name" value="FLAGELLIN"/>
    <property type="match status" value="1"/>
</dbReference>
<feature type="domain" description="Flagellin C-terminal" evidence="6">
    <location>
        <begin position="236"/>
        <end position="309"/>
    </location>
</feature>
<comment type="similarity">
    <text evidence="3">Belongs to the bacterial flagellin family.</text>
</comment>
<comment type="subcellular location">
    <subcellularLocation>
        <location evidence="1">Bacterial flagellum</location>
    </subcellularLocation>
    <subcellularLocation>
        <location evidence="2">Secreted</location>
    </subcellularLocation>
</comment>
<dbReference type="STRING" id="1921510.BSL82_07840"/>
<dbReference type="PANTHER" id="PTHR42792:SF1">
    <property type="entry name" value="FLAGELLAR HOOK-ASSOCIATED PROTEIN 3"/>
    <property type="match status" value="1"/>
</dbReference>
<dbReference type="Pfam" id="PF00669">
    <property type="entry name" value="Flagellin_N"/>
    <property type="match status" value="1"/>
</dbReference>
<dbReference type="NCBIfam" id="TIGR02550">
    <property type="entry name" value="flagell_flgL"/>
    <property type="match status" value="1"/>
</dbReference>
<evidence type="ECO:0000313" key="7">
    <source>
        <dbReference type="EMBL" id="API59230.1"/>
    </source>
</evidence>
<sequence length="309" mass="33311">MRIGSFQSYNSQTSRMADLQSTIDRLQTQIATGKRVLRPSDDPLGANRVVDLQRSITDNQQFIRNMDTITTQISLADSAAESMSNQLVRARELAIIAANGTMTATDRQNISTELAQIIEQVLALANTRDSSGNYIFSGAQVGAPAFARDASGAILWQGSGEPPRVPVNADVTVSTGASGLSMLSIDTSSGRQTIFQSLMEFKDALDNPPLTPADQPAFQASMDKALADLSAGVDRLIDQRAIFGSRLAQVDTESERLKTLETTMTIAQSKIESLDVAGAITQLQSAMTLLQASQQSFAQIKKLSLFQYL</sequence>
<evidence type="ECO:0000256" key="1">
    <source>
        <dbReference type="ARBA" id="ARBA00004365"/>
    </source>
</evidence>
<dbReference type="InterPro" id="IPR001492">
    <property type="entry name" value="Flagellin"/>
</dbReference>
<dbReference type="Pfam" id="PF00700">
    <property type="entry name" value="Flagellin_C"/>
    <property type="match status" value="1"/>
</dbReference>
<keyword evidence="8" id="KW-1185">Reference proteome</keyword>
<evidence type="ECO:0000313" key="8">
    <source>
        <dbReference type="Proteomes" id="UP000182063"/>
    </source>
</evidence>
<dbReference type="EMBL" id="CP018221">
    <property type="protein sequence ID" value="API59230.1"/>
    <property type="molecule type" value="Genomic_DNA"/>
</dbReference>
<dbReference type="InterPro" id="IPR046358">
    <property type="entry name" value="Flagellin_C"/>
</dbReference>
<dbReference type="GO" id="GO:0071973">
    <property type="term" value="P:bacterial-type flagellum-dependent cell motility"/>
    <property type="evidence" value="ECO:0007669"/>
    <property type="project" value="InterPro"/>
</dbReference>
<name>A0A1L3ZUF8_9SPHN</name>
<keyword evidence="7" id="KW-0966">Cell projection</keyword>
<evidence type="ECO:0000256" key="2">
    <source>
        <dbReference type="ARBA" id="ARBA00004613"/>
    </source>
</evidence>
<dbReference type="SUPFAM" id="SSF64518">
    <property type="entry name" value="Phase 1 flagellin"/>
    <property type="match status" value="1"/>
</dbReference>
<dbReference type="RefSeq" id="WP_072596779.1">
    <property type="nucleotide sequence ID" value="NZ_CP018221.1"/>
</dbReference>
<evidence type="ECO:0000259" key="5">
    <source>
        <dbReference type="Pfam" id="PF00669"/>
    </source>
</evidence>
<dbReference type="GO" id="GO:0005198">
    <property type="term" value="F:structural molecule activity"/>
    <property type="evidence" value="ECO:0007669"/>
    <property type="project" value="InterPro"/>
</dbReference>